<evidence type="ECO:0000256" key="2">
    <source>
        <dbReference type="SAM" id="MobiDB-lite"/>
    </source>
</evidence>
<name>A0AAD6UHV0_9AGAR</name>
<feature type="compositionally biased region" description="Acidic residues" evidence="2">
    <location>
        <begin position="11"/>
        <end position="23"/>
    </location>
</feature>
<accession>A0AAD6UHV0</accession>
<proteinExistence type="predicted"/>
<evidence type="ECO:0000313" key="5">
    <source>
        <dbReference type="Proteomes" id="UP001222325"/>
    </source>
</evidence>
<evidence type="ECO:0000256" key="1">
    <source>
        <dbReference type="SAM" id="Coils"/>
    </source>
</evidence>
<feature type="coiled-coil region" evidence="1">
    <location>
        <begin position="383"/>
        <end position="410"/>
    </location>
</feature>
<dbReference type="SUPFAM" id="SSF52540">
    <property type="entry name" value="P-loop containing nucleoside triphosphate hydrolases"/>
    <property type="match status" value="2"/>
</dbReference>
<dbReference type="InterPro" id="IPR045063">
    <property type="entry name" value="Dynamin_N"/>
</dbReference>
<dbReference type="AlphaFoldDB" id="A0AAD6UHV0"/>
<comment type="caution">
    <text evidence="4">The sequence shown here is derived from an EMBL/GenBank/DDBJ whole genome shotgun (WGS) entry which is preliminary data.</text>
</comment>
<keyword evidence="1" id="KW-0175">Coiled coil</keyword>
<dbReference type="InterPro" id="IPR027417">
    <property type="entry name" value="P-loop_NTPase"/>
</dbReference>
<dbReference type="EMBL" id="JARJCN010000002">
    <property type="protein sequence ID" value="KAJ7103210.1"/>
    <property type="molecule type" value="Genomic_DNA"/>
</dbReference>
<dbReference type="Pfam" id="PF00350">
    <property type="entry name" value="Dynamin_N"/>
    <property type="match status" value="1"/>
</dbReference>
<evidence type="ECO:0000259" key="3">
    <source>
        <dbReference type="Pfam" id="PF00350"/>
    </source>
</evidence>
<dbReference type="PANTHER" id="PTHR36681:SF3">
    <property type="entry name" value="NUCLEAR GTPASE, GERMINAL CENTER-ASSOCIATED, TANDEM DUPLICATE 3"/>
    <property type="match status" value="1"/>
</dbReference>
<dbReference type="Gene3D" id="3.40.50.300">
    <property type="entry name" value="P-loop containing nucleotide triphosphate hydrolases"/>
    <property type="match status" value="2"/>
</dbReference>
<gene>
    <name evidence="4" type="ORF">B0H15DRAFT_811413</name>
</gene>
<feature type="domain" description="Dynamin N-terminal" evidence="3">
    <location>
        <begin position="80"/>
        <end position="299"/>
    </location>
</feature>
<sequence length="819" mass="92489">MSDRMSVTESELTDLDDDDEMEESSSVSAQKAYDFILPLIDAFTAEILKEIPLPADRKEDLKHESAQILDRAYQKPHKAAIVGRTEAGKSTLLNALLQHPVLSSSASGACTAVPTEVSYKATGGTEATIEFISRAQWREQDLPRLFEDATDKTVDTEEAKDVMDLSLGYQAREKIIGIFPHLRNIETDKWKIEPLLSDSLLDQYLDTTVSLFTSETETMSFERKLEQFLASDALTGSETRKLWPLVKIVKIRGNFEVLSTGITLVDLPGHGDIDNVRDSVANEYLKSADSVFLVANIVRAKDDRDIHTYLQKHLSQIIVDGRVRQKTISLILTGADNPIGVNECTLEDAEQAKVDALTKASHKLGDEIKDLMSRRDKKQKSKAKKKEAAILQYQEQISQKKQQKDAKNKQRNRLLAHGRCRIVSRALRDRYTDLYCGMMPPGEPAPHIPIFCLGSRDYLCLKNIDLNDPMTFFDPEETGIPRLKRHLEADGERRSLTNAVAVVTSFFEYISRACQIRTKTAGDDGTHEIHDTLEQLEQRCEDRLVKTIARINTAYGELRGHVRTAIGEAEIKSPQVFAGHAKRMKWNQYRAMMRLQGQYEGGNLNTDLVASILPTISKEWNLAVNVRIPLFLSDFYKNTQEDVSAAIKIICAQSTLPNVDGIRKSLGIETFITDLDRKNEEYTSTAQRQGSRTWEPLIKRQLSPQYIAVCHERGGGMFKRMKVANEKFIQENSSLIFSNMAAMIYTIFDEGTNKVQEYTRTHLKRFLQQVRHAFIGGFSDNTASTVYSYRLTTHRLGKVNRAPSFACAGRSREENQSIC</sequence>
<dbReference type="PANTHER" id="PTHR36681">
    <property type="entry name" value="NUCLEAR GTPASE, GERMINAL CENTER-ASSOCIATED, TANDEM DUPLICATE 3"/>
    <property type="match status" value="1"/>
</dbReference>
<reference evidence="4" key="1">
    <citation type="submission" date="2023-03" db="EMBL/GenBank/DDBJ databases">
        <title>Massive genome expansion in bonnet fungi (Mycena s.s.) driven by repeated elements and novel gene families across ecological guilds.</title>
        <authorList>
            <consortium name="Lawrence Berkeley National Laboratory"/>
            <person name="Harder C.B."/>
            <person name="Miyauchi S."/>
            <person name="Viragh M."/>
            <person name="Kuo A."/>
            <person name="Thoen E."/>
            <person name="Andreopoulos B."/>
            <person name="Lu D."/>
            <person name="Skrede I."/>
            <person name="Drula E."/>
            <person name="Henrissat B."/>
            <person name="Morin E."/>
            <person name="Kohler A."/>
            <person name="Barry K."/>
            <person name="LaButti K."/>
            <person name="Morin E."/>
            <person name="Salamov A."/>
            <person name="Lipzen A."/>
            <person name="Mereny Z."/>
            <person name="Hegedus B."/>
            <person name="Baldrian P."/>
            <person name="Stursova M."/>
            <person name="Weitz H."/>
            <person name="Taylor A."/>
            <person name="Grigoriev I.V."/>
            <person name="Nagy L.G."/>
            <person name="Martin F."/>
            <person name="Kauserud H."/>
        </authorList>
    </citation>
    <scope>NUCLEOTIDE SEQUENCE</scope>
    <source>
        <strain evidence="4">CBHHK173m</strain>
    </source>
</reference>
<evidence type="ECO:0000313" key="4">
    <source>
        <dbReference type="EMBL" id="KAJ7103210.1"/>
    </source>
</evidence>
<organism evidence="4 5">
    <name type="scientific">Mycena belliarum</name>
    <dbReference type="NCBI Taxonomy" id="1033014"/>
    <lineage>
        <taxon>Eukaryota</taxon>
        <taxon>Fungi</taxon>
        <taxon>Dikarya</taxon>
        <taxon>Basidiomycota</taxon>
        <taxon>Agaricomycotina</taxon>
        <taxon>Agaricomycetes</taxon>
        <taxon>Agaricomycetidae</taxon>
        <taxon>Agaricales</taxon>
        <taxon>Marasmiineae</taxon>
        <taxon>Mycenaceae</taxon>
        <taxon>Mycena</taxon>
    </lineage>
</organism>
<feature type="region of interest" description="Disordered" evidence="2">
    <location>
        <begin position="1"/>
        <end position="26"/>
    </location>
</feature>
<protein>
    <recommendedName>
        <fullName evidence="3">Dynamin N-terminal domain-containing protein</fullName>
    </recommendedName>
</protein>
<dbReference type="Proteomes" id="UP001222325">
    <property type="component" value="Unassembled WGS sequence"/>
</dbReference>
<keyword evidence="5" id="KW-1185">Reference proteome</keyword>